<dbReference type="eggNOG" id="ENOG50310HP">
    <property type="taxonomic scope" value="Bacteria"/>
</dbReference>
<name>C7N799_SLAHD</name>
<reference evidence="1 2" key="1">
    <citation type="journal article" date="2009" name="Stand. Genomic Sci.">
        <title>Complete genome sequence of Slackia heliotrinireducens type strain (RHS 1).</title>
        <authorList>
            <person name="Pukall R."/>
            <person name="Lapidus A."/>
            <person name="Nolan M."/>
            <person name="Copeland A."/>
            <person name="Glavina Del Rio T."/>
            <person name="Lucas S."/>
            <person name="Chen F."/>
            <person name="Tice H."/>
            <person name="Cheng J.F."/>
            <person name="Chertkov O."/>
            <person name="Bruce D."/>
            <person name="Goodwin L."/>
            <person name="Kuske C."/>
            <person name="Brettin T."/>
            <person name="Detter J.C."/>
            <person name="Han C."/>
            <person name="Pitluck S."/>
            <person name="Pati A."/>
            <person name="Mavrommatis K."/>
            <person name="Ivanova N."/>
            <person name="Ovchinnikova G."/>
            <person name="Chen A."/>
            <person name="Palaniappan K."/>
            <person name="Schneider S."/>
            <person name="Rohde M."/>
            <person name="Chain P."/>
            <person name="D'haeseleer P."/>
            <person name="Goker M."/>
            <person name="Bristow J."/>
            <person name="Eisen J.A."/>
            <person name="Markowitz V."/>
            <person name="Kyrpides N.C."/>
            <person name="Klenk H.P."/>
            <person name="Hugenholtz P."/>
        </authorList>
    </citation>
    <scope>NUCLEOTIDE SEQUENCE [LARGE SCALE GENOMIC DNA]</scope>
    <source>
        <strain evidence="2">ATCC 29202 / DSM 20476 / NCTC 11029 / RHS 1</strain>
    </source>
</reference>
<accession>C7N799</accession>
<dbReference type="EMBL" id="CP001684">
    <property type="protein sequence ID" value="ACV22784.1"/>
    <property type="molecule type" value="Genomic_DNA"/>
</dbReference>
<keyword evidence="2" id="KW-1185">Reference proteome</keyword>
<evidence type="ECO:0000313" key="1">
    <source>
        <dbReference type="EMBL" id="ACV22784.1"/>
    </source>
</evidence>
<protein>
    <submittedName>
        <fullName evidence="1">Uncharacterized protein</fullName>
    </submittedName>
</protein>
<evidence type="ECO:0000313" key="2">
    <source>
        <dbReference type="Proteomes" id="UP000002026"/>
    </source>
</evidence>
<sequence length="197" mass="22432">MKSAAQLHWDYFLLLEKDLIAIAETLELSENNYSAYGPRLVQLILSAGSELDVALKSLALAMCPENDAATNNQPNMCHFKYMLIEYAQDQFATASVKFLRSEIVLTPWASLKDGPNCVFDWWASYNNIKHKRAEYYESANLKTALELVGALFVVDAYISEVTLEPHHGFTQIVDWDSHKHMPQLEQYYAAKYSIGKK</sequence>
<dbReference type="STRING" id="471855.Shel_17650"/>
<dbReference type="KEGG" id="shi:Shel_17650"/>
<dbReference type="AlphaFoldDB" id="C7N799"/>
<dbReference type="HOGENOM" id="CLU_1383366_0_0_11"/>
<organism evidence="1 2">
    <name type="scientific">Slackia heliotrinireducens (strain ATCC 29202 / DSM 20476 / NCTC 11029 / RHS 1)</name>
    <name type="common">Peptococcus heliotrinreducens</name>
    <dbReference type="NCBI Taxonomy" id="471855"/>
    <lineage>
        <taxon>Bacteria</taxon>
        <taxon>Bacillati</taxon>
        <taxon>Actinomycetota</taxon>
        <taxon>Coriobacteriia</taxon>
        <taxon>Eggerthellales</taxon>
        <taxon>Eggerthellaceae</taxon>
        <taxon>Slackia</taxon>
    </lineage>
</organism>
<dbReference type="Proteomes" id="UP000002026">
    <property type="component" value="Chromosome"/>
</dbReference>
<proteinExistence type="predicted"/>
<gene>
    <name evidence="1" type="ordered locus">Shel_17650</name>
</gene>